<dbReference type="PANTHER" id="PTHR13903:SF8">
    <property type="entry name" value="PIRIN"/>
    <property type="match status" value="1"/>
</dbReference>
<dbReference type="Proteomes" id="UP000197003">
    <property type="component" value="Chromosome"/>
</dbReference>
<dbReference type="Pfam" id="PF05726">
    <property type="entry name" value="Pirin_C"/>
    <property type="match status" value="1"/>
</dbReference>
<dbReference type="InterPro" id="IPR014710">
    <property type="entry name" value="RmlC-like_jellyroll"/>
</dbReference>
<feature type="domain" description="Pirin C-terminal" evidence="5">
    <location>
        <begin position="181"/>
        <end position="278"/>
    </location>
</feature>
<dbReference type="InterPro" id="IPR011051">
    <property type="entry name" value="RmlC_Cupin_sf"/>
</dbReference>
<keyword evidence="2" id="KW-0408">Iron</keyword>
<dbReference type="InterPro" id="IPR003829">
    <property type="entry name" value="Pirin_N_dom"/>
</dbReference>
<dbReference type="PIRSF" id="PIRSF006232">
    <property type="entry name" value="Pirin"/>
    <property type="match status" value="1"/>
</dbReference>
<evidence type="ECO:0000256" key="3">
    <source>
        <dbReference type="RuleBase" id="RU003457"/>
    </source>
</evidence>
<feature type="binding site" evidence="2">
    <location>
        <position position="105"/>
    </location>
    <ligand>
        <name>Fe cation</name>
        <dbReference type="ChEBI" id="CHEBI:24875"/>
    </ligand>
</feature>
<dbReference type="Gene3D" id="2.60.120.10">
    <property type="entry name" value="Jelly Rolls"/>
    <property type="match status" value="2"/>
</dbReference>
<feature type="binding site" evidence="2">
    <location>
        <position position="63"/>
    </location>
    <ligand>
        <name>Fe cation</name>
        <dbReference type="ChEBI" id="CHEBI:24875"/>
    </ligand>
</feature>
<dbReference type="InterPro" id="IPR008778">
    <property type="entry name" value="Pirin_C_dom"/>
</dbReference>
<sequence>MSSTQNHILMEIAPRLVSVGGPQVHRLIPYSKKRMVGPFIFFDYFPATDFAAGDGLNVRPHPHIGLSTLSYLLEGKVLHHDSLGHKQVLTPGDVNWMTAGKGISHSEKLPEDVIGKAHRLHLLQFWVALPLNEEDREPSFKHHPESSIPRFKVDDADVMLIAGEALGRKSPVDVYSPLFFMDVKLSKGKTFHYDPGTQELAFYIIKGSLDIDGKIIPPDDFVVLEPGSSLKVTATEDTQVIVLGGEPFPEPRYIYWNYVSSSQEKIEEAKKQWRELTFPQVPGETDIIPLPPEPTGKG</sequence>
<organism evidence="6 7">
    <name type="scientific">Bdellovibrio bacteriovorus</name>
    <dbReference type="NCBI Taxonomy" id="959"/>
    <lineage>
        <taxon>Bacteria</taxon>
        <taxon>Pseudomonadati</taxon>
        <taxon>Bdellovibrionota</taxon>
        <taxon>Bdellovibrionia</taxon>
        <taxon>Bdellovibrionales</taxon>
        <taxon>Pseudobdellovibrionaceae</taxon>
        <taxon>Bdellovibrio</taxon>
    </lineage>
</organism>
<proteinExistence type="inferred from homology"/>
<accession>A0A1Z3NA49</accession>
<comment type="cofactor">
    <cofactor evidence="2">
        <name>Fe cation</name>
        <dbReference type="ChEBI" id="CHEBI:24875"/>
    </cofactor>
    <text evidence="2">Binds 1 Fe cation per subunit.</text>
</comment>
<evidence type="ECO:0000313" key="6">
    <source>
        <dbReference type="EMBL" id="ASD64342.1"/>
    </source>
</evidence>
<feature type="domain" description="Pirin N-terminal" evidence="4">
    <location>
        <begin position="25"/>
        <end position="127"/>
    </location>
</feature>
<dbReference type="RefSeq" id="WP_088565816.1">
    <property type="nucleotide sequence ID" value="NZ_CP020946.1"/>
</dbReference>
<dbReference type="PANTHER" id="PTHR13903">
    <property type="entry name" value="PIRIN-RELATED"/>
    <property type="match status" value="1"/>
</dbReference>
<dbReference type="InterPro" id="IPR012093">
    <property type="entry name" value="Pirin"/>
</dbReference>
<feature type="binding site" evidence="2">
    <location>
        <position position="107"/>
    </location>
    <ligand>
        <name>Fe cation</name>
        <dbReference type="ChEBI" id="CHEBI:24875"/>
    </ligand>
</feature>
<dbReference type="Pfam" id="PF02678">
    <property type="entry name" value="Pirin"/>
    <property type="match status" value="1"/>
</dbReference>
<evidence type="ECO:0000259" key="5">
    <source>
        <dbReference type="Pfam" id="PF05726"/>
    </source>
</evidence>
<dbReference type="GO" id="GO:0046872">
    <property type="term" value="F:metal ion binding"/>
    <property type="evidence" value="ECO:0007669"/>
    <property type="project" value="UniProtKB-KW"/>
</dbReference>
<dbReference type="EMBL" id="CP020946">
    <property type="protein sequence ID" value="ASD64342.1"/>
    <property type="molecule type" value="Genomic_DNA"/>
</dbReference>
<dbReference type="OrthoDB" id="5289935at2"/>
<dbReference type="AlphaFoldDB" id="A0A1Z3NA49"/>
<reference evidence="6 7" key="1">
    <citation type="submission" date="2017-04" db="EMBL/GenBank/DDBJ databases">
        <title>Whole genome sequence of Bdellovibrio bacteriovorus strain SSB218315.</title>
        <authorList>
            <person name="Oyedara O."/>
            <person name="Rodriguez-Perez M.A."/>
        </authorList>
    </citation>
    <scope>NUCLEOTIDE SEQUENCE [LARGE SCALE GENOMIC DNA]</scope>
    <source>
        <strain evidence="6 7">SSB218315</strain>
    </source>
</reference>
<feature type="binding site" evidence="2">
    <location>
        <position position="61"/>
    </location>
    <ligand>
        <name>Fe cation</name>
        <dbReference type="ChEBI" id="CHEBI:24875"/>
    </ligand>
</feature>
<dbReference type="CDD" id="cd02909">
    <property type="entry name" value="cupin_pirin_N"/>
    <property type="match status" value="1"/>
</dbReference>
<evidence type="ECO:0000313" key="7">
    <source>
        <dbReference type="Proteomes" id="UP000197003"/>
    </source>
</evidence>
<gene>
    <name evidence="6" type="ORF">B9G79_12585</name>
</gene>
<dbReference type="SUPFAM" id="SSF51182">
    <property type="entry name" value="RmlC-like cupins"/>
    <property type="match status" value="1"/>
</dbReference>
<name>A0A1Z3NA49_BDEBC</name>
<evidence type="ECO:0000256" key="2">
    <source>
        <dbReference type="PIRSR" id="PIRSR006232-1"/>
    </source>
</evidence>
<evidence type="ECO:0000259" key="4">
    <source>
        <dbReference type="Pfam" id="PF02678"/>
    </source>
</evidence>
<keyword evidence="2" id="KW-0479">Metal-binding</keyword>
<comment type="similarity">
    <text evidence="1 3">Belongs to the pirin family.</text>
</comment>
<evidence type="ECO:0000256" key="1">
    <source>
        <dbReference type="ARBA" id="ARBA00008416"/>
    </source>
</evidence>
<protein>
    <submittedName>
        <fullName evidence="6">Pirin</fullName>
    </submittedName>
</protein>